<keyword evidence="4" id="KW-1185">Reference proteome</keyword>
<feature type="compositionally biased region" description="Polar residues" evidence="1">
    <location>
        <begin position="279"/>
        <end position="295"/>
    </location>
</feature>
<dbReference type="Proteomes" id="UP001321580">
    <property type="component" value="Unassembled WGS sequence"/>
</dbReference>
<feature type="transmembrane region" description="Helical" evidence="2">
    <location>
        <begin position="37"/>
        <end position="55"/>
    </location>
</feature>
<keyword evidence="2" id="KW-0812">Transmembrane</keyword>
<evidence type="ECO:0000313" key="3">
    <source>
        <dbReference type="EMBL" id="MDI9238251.1"/>
    </source>
</evidence>
<evidence type="ECO:0000256" key="1">
    <source>
        <dbReference type="SAM" id="MobiDB-lite"/>
    </source>
</evidence>
<evidence type="ECO:0000313" key="4">
    <source>
        <dbReference type="Proteomes" id="UP001321580"/>
    </source>
</evidence>
<feature type="compositionally biased region" description="Basic and acidic residues" evidence="1">
    <location>
        <begin position="368"/>
        <end position="377"/>
    </location>
</feature>
<evidence type="ECO:0000256" key="2">
    <source>
        <dbReference type="SAM" id="Phobius"/>
    </source>
</evidence>
<protein>
    <submittedName>
        <fullName evidence="3">DUF4129 domain-containing protein</fullName>
    </submittedName>
</protein>
<gene>
    <name evidence="3" type="ORF">QLQ15_04915</name>
</gene>
<organism evidence="3 4">
    <name type="scientific">Lysobacter stagni</name>
    <dbReference type="NCBI Taxonomy" id="3045172"/>
    <lineage>
        <taxon>Bacteria</taxon>
        <taxon>Pseudomonadati</taxon>
        <taxon>Pseudomonadota</taxon>
        <taxon>Gammaproteobacteria</taxon>
        <taxon>Lysobacterales</taxon>
        <taxon>Lysobacteraceae</taxon>
        <taxon>Lysobacter</taxon>
    </lineage>
</organism>
<accession>A0ABT6XDN2</accession>
<keyword evidence="2" id="KW-1133">Transmembrane helix</keyword>
<feature type="compositionally biased region" description="Basic and acidic residues" evidence="1">
    <location>
        <begin position="298"/>
        <end position="314"/>
    </location>
</feature>
<feature type="region of interest" description="Disordered" evidence="1">
    <location>
        <begin position="347"/>
        <end position="377"/>
    </location>
</feature>
<feature type="transmembrane region" description="Helical" evidence="2">
    <location>
        <begin position="250"/>
        <end position="271"/>
    </location>
</feature>
<sequence length="556" mass="61862">MKIEALTVALRPRTAWEAVELGMALTRRHAGAIWKPWLALTLPVFVLANLLAWSLDRAWLGALLMWWLKPAFDRIALFVLSRAVFGDVPTPAQTLKAQWTWGRRWLLPYLSWRRLGLVRSLYLPIDLLEDARGSEARARRQALGAPVYGVASLLTVVCLHFVLALSLGMVALVMLFVPNEYASGTVAKLWVLLANPPMWMALASNAVVWLATSIIEPFFVGAGFGLYLNRRTEIEAWDIELTLRRLRARLLAGAAPLALLLAVAGLFAPLVSQAQAQEAGSWQGPTAPANESQPASEDEGKATPDAQARKEAEQARQAIAKTRPAVTLEQVFRAPLADDRSLRDATKRAFADPTVSPKRQVSSWKARKPAEKKKEERRQDNAFLVGMGAFLAVAAEYGLWIIAGMLLLALVLTLPRWIGWFRRGAREEREQDTLKREAVEAPAALPDDLPSAIGRLWREGRQREALALMYRASVETMTARAQVVLVPGATEAEVLRVSRRLPLAAERDVFTRVVHAWQYAAYAQRFPDSDGFETLLRQVVECFAWSTTRVAEGERA</sequence>
<comment type="caution">
    <text evidence="3">The sequence shown here is derived from an EMBL/GenBank/DDBJ whole genome shotgun (WGS) entry which is preliminary data.</text>
</comment>
<feature type="region of interest" description="Disordered" evidence="1">
    <location>
        <begin position="279"/>
        <end position="316"/>
    </location>
</feature>
<keyword evidence="2" id="KW-0472">Membrane</keyword>
<dbReference type="EMBL" id="JASGBI010000001">
    <property type="protein sequence ID" value="MDI9238251.1"/>
    <property type="molecule type" value="Genomic_DNA"/>
</dbReference>
<feature type="transmembrane region" description="Helical" evidence="2">
    <location>
        <begin position="147"/>
        <end position="177"/>
    </location>
</feature>
<reference evidence="3 4" key="1">
    <citation type="submission" date="2023-05" db="EMBL/GenBank/DDBJ databases">
        <title>Lysobacter sp. strain LF1 Genome sequencing and assembly.</title>
        <authorList>
            <person name="Jung Y."/>
        </authorList>
    </citation>
    <scope>NUCLEOTIDE SEQUENCE [LARGE SCALE GENOMIC DNA]</scope>
    <source>
        <strain evidence="3 4">LF1</strain>
    </source>
</reference>
<proteinExistence type="predicted"/>
<dbReference type="RefSeq" id="WP_283211727.1">
    <property type="nucleotide sequence ID" value="NZ_JASGBI010000001.1"/>
</dbReference>
<name>A0ABT6XDN2_9GAMM</name>
<feature type="transmembrane region" description="Helical" evidence="2">
    <location>
        <begin position="197"/>
        <end position="229"/>
    </location>
</feature>
<feature type="transmembrane region" description="Helical" evidence="2">
    <location>
        <begin position="397"/>
        <end position="419"/>
    </location>
</feature>